<dbReference type="Pfam" id="PF12833">
    <property type="entry name" value="HTH_18"/>
    <property type="match status" value="1"/>
</dbReference>
<reference evidence="6 7" key="1">
    <citation type="submission" date="2017-03" db="EMBL/GenBank/DDBJ databases">
        <title>Genome analysis of strain PAMC 26577.</title>
        <authorList>
            <person name="Oh H.-M."/>
            <person name="Yang J.-A."/>
        </authorList>
    </citation>
    <scope>NUCLEOTIDE SEQUENCE [LARGE SCALE GENOMIC DNA]</scope>
    <source>
        <strain evidence="6 7">PAMC 26577</strain>
    </source>
</reference>
<evidence type="ECO:0000259" key="5">
    <source>
        <dbReference type="PROSITE" id="PS01124"/>
    </source>
</evidence>
<dbReference type="SUPFAM" id="SSF52317">
    <property type="entry name" value="Class I glutamine amidotransferase-like"/>
    <property type="match status" value="1"/>
</dbReference>
<dbReference type="InterPro" id="IPR050204">
    <property type="entry name" value="AraC_XylS_family_regulators"/>
</dbReference>
<keyword evidence="1" id="KW-0805">Transcription regulation</keyword>
<evidence type="ECO:0000256" key="4">
    <source>
        <dbReference type="SAM" id="MobiDB-lite"/>
    </source>
</evidence>
<name>A0A242MUV4_CABSO</name>
<dbReference type="InterPro" id="IPR029062">
    <property type="entry name" value="Class_I_gatase-like"/>
</dbReference>
<protein>
    <submittedName>
        <fullName evidence="6">Transcriptional regulator, AraC family</fullName>
    </submittedName>
</protein>
<gene>
    <name evidence="6" type="ORF">PAMC26577_14075</name>
</gene>
<feature type="domain" description="HTH araC/xylS-type" evidence="5">
    <location>
        <begin position="219"/>
        <end position="317"/>
    </location>
</feature>
<dbReference type="GO" id="GO:0003700">
    <property type="term" value="F:DNA-binding transcription factor activity"/>
    <property type="evidence" value="ECO:0007669"/>
    <property type="project" value="InterPro"/>
</dbReference>
<evidence type="ECO:0000256" key="3">
    <source>
        <dbReference type="ARBA" id="ARBA00023163"/>
    </source>
</evidence>
<dbReference type="SMART" id="SM00342">
    <property type="entry name" value="HTH_ARAC"/>
    <property type="match status" value="1"/>
</dbReference>
<dbReference type="PANTHER" id="PTHR46796">
    <property type="entry name" value="HTH-TYPE TRANSCRIPTIONAL ACTIVATOR RHAS-RELATED"/>
    <property type="match status" value="1"/>
</dbReference>
<proteinExistence type="predicted"/>
<feature type="compositionally biased region" description="Polar residues" evidence="4">
    <location>
        <begin position="340"/>
        <end position="364"/>
    </location>
</feature>
<dbReference type="GO" id="GO:0043565">
    <property type="term" value="F:sequence-specific DNA binding"/>
    <property type="evidence" value="ECO:0007669"/>
    <property type="project" value="InterPro"/>
</dbReference>
<evidence type="ECO:0000313" key="6">
    <source>
        <dbReference type="EMBL" id="OTP75103.1"/>
    </source>
</evidence>
<evidence type="ECO:0000256" key="2">
    <source>
        <dbReference type="ARBA" id="ARBA00023125"/>
    </source>
</evidence>
<dbReference type="PROSITE" id="PS01124">
    <property type="entry name" value="HTH_ARAC_FAMILY_2"/>
    <property type="match status" value="1"/>
</dbReference>
<evidence type="ECO:0000313" key="7">
    <source>
        <dbReference type="Proteomes" id="UP000195221"/>
    </source>
</evidence>
<keyword evidence="3" id="KW-0804">Transcription</keyword>
<accession>A0A242MUV4</accession>
<dbReference type="InterPro" id="IPR009057">
    <property type="entry name" value="Homeodomain-like_sf"/>
</dbReference>
<dbReference type="InterPro" id="IPR018060">
    <property type="entry name" value="HTH_AraC"/>
</dbReference>
<dbReference type="EMBL" id="NBTZ01000053">
    <property type="protein sequence ID" value="OTP75103.1"/>
    <property type="molecule type" value="Genomic_DNA"/>
</dbReference>
<dbReference type="Gene3D" id="1.10.10.60">
    <property type="entry name" value="Homeodomain-like"/>
    <property type="match status" value="1"/>
</dbReference>
<dbReference type="PANTHER" id="PTHR46796:SF6">
    <property type="entry name" value="ARAC SUBFAMILY"/>
    <property type="match status" value="1"/>
</dbReference>
<dbReference type="Gene3D" id="3.40.50.880">
    <property type="match status" value="1"/>
</dbReference>
<dbReference type="Proteomes" id="UP000195221">
    <property type="component" value="Unassembled WGS sequence"/>
</dbReference>
<feature type="region of interest" description="Disordered" evidence="4">
    <location>
        <begin position="327"/>
        <end position="364"/>
    </location>
</feature>
<dbReference type="AlphaFoldDB" id="A0A242MUV4"/>
<dbReference type="RefSeq" id="WP_144029392.1">
    <property type="nucleotide sequence ID" value="NZ_NBTZ01000053.1"/>
</dbReference>
<evidence type="ECO:0000256" key="1">
    <source>
        <dbReference type="ARBA" id="ARBA00023015"/>
    </source>
</evidence>
<dbReference type="SUPFAM" id="SSF46689">
    <property type="entry name" value="Homeodomain-like"/>
    <property type="match status" value="2"/>
</dbReference>
<organism evidence="6 7">
    <name type="scientific">Caballeronia sordidicola</name>
    <name type="common">Burkholderia sordidicola</name>
    <dbReference type="NCBI Taxonomy" id="196367"/>
    <lineage>
        <taxon>Bacteria</taxon>
        <taxon>Pseudomonadati</taxon>
        <taxon>Pseudomonadota</taxon>
        <taxon>Betaproteobacteria</taxon>
        <taxon>Burkholderiales</taxon>
        <taxon>Burkholderiaceae</taxon>
        <taxon>Caballeronia</taxon>
    </lineage>
</organism>
<keyword evidence="2" id="KW-0238">DNA-binding</keyword>
<comment type="caution">
    <text evidence="6">The sequence shown here is derived from an EMBL/GenBank/DDBJ whole genome shotgun (WGS) entry which is preliminary data.</text>
</comment>
<sequence>MSNATMHSVWFLLFDESLLLDLCGPLQDLSMANQELMCAGLAPYYQTTLLGKEVRSYFNSARVEPDAQALQKTLYPPAGNPDAFNTSRTGHLSRWLPAYARQIARLASVPAGAFFLAKTGALAKRRVNDNSATCHKVAIAIPAVRSGTFVVHVRDVADRIPAGLTAGIDKSVATVEADLGRAIATNLANKAIAPCEPAIERFQGSKTRRGQLVGDPRIRYLCVFILANLNSDLSVPALAERMNMSRRTFARFFVTNTGLTPARAIEQMRIESACDFIEGSDRPIKWIAYTCGFGSSEMMRRAFVRNLRISPSEFRRRLTVDQEDHLIRRQKTKPNHDLNRSANGKSTGETLPTIPNVQCRNARR</sequence>